<accession>A0AAP0HGF1</accession>
<gene>
    <name evidence="2" type="ORF">Scep_030363</name>
</gene>
<sequence length="116" mass="13717">MEFVIDLTTSWRKHDAVWIIVDRLTKSAHFLPMYILDTFTQLSLLYRREVARLFGVSLMIVSDRDVQYTSGLWQSMQEQLDTQLHFNTIFHPQVDGQIERLIYVSEDMLMACVLVF</sequence>
<dbReference type="GO" id="GO:0003676">
    <property type="term" value="F:nucleic acid binding"/>
    <property type="evidence" value="ECO:0007669"/>
    <property type="project" value="InterPro"/>
</dbReference>
<dbReference type="SUPFAM" id="SSF53098">
    <property type="entry name" value="Ribonuclease H-like"/>
    <property type="match status" value="1"/>
</dbReference>
<evidence type="ECO:0000259" key="1">
    <source>
        <dbReference type="PROSITE" id="PS50994"/>
    </source>
</evidence>
<dbReference type="EMBL" id="JBBNAG010000013">
    <property type="protein sequence ID" value="KAK9083892.1"/>
    <property type="molecule type" value="Genomic_DNA"/>
</dbReference>
<dbReference type="Gene3D" id="3.30.420.10">
    <property type="entry name" value="Ribonuclease H-like superfamily/Ribonuclease H"/>
    <property type="match status" value="1"/>
</dbReference>
<evidence type="ECO:0000313" key="3">
    <source>
        <dbReference type="Proteomes" id="UP001419268"/>
    </source>
</evidence>
<dbReference type="Proteomes" id="UP001419268">
    <property type="component" value="Unassembled WGS sequence"/>
</dbReference>
<reference evidence="2 3" key="1">
    <citation type="submission" date="2024-01" db="EMBL/GenBank/DDBJ databases">
        <title>Genome assemblies of Stephania.</title>
        <authorList>
            <person name="Yang L."/>
        </authorList>
    </citation>
    <scope>NUCLEOTIDE SEQUENCE [LARGE SCALE GENOMIC DNA]</scope>
    <source>
        <strain evidence="2">JXDWG</strain>
        <tissue evidence="2">Leaf</tissue>
    </source>
</reference>
<dbReference type="PANTHER" id="PTHR35046">
    <property type="entry name" value="ZINC KNUCKLE (CCHC-TYPE) FAMILY PROTEIN"/>
    <property type="match status" value="1"/>
</dbReference>
<dbReference type="InterPro" id="IPR001584">
    <property type="entry name" value="Integrase_cat-core"/>
</dbReference>
<evidence type="ECO:0000313" key="2">
    <source>
        <dbReference type="EMBL" id="KAK9083892.1"/>
    </source>
</evidence>
<dbReference type="AlphaFoldDB" id="A0AAP0HGF1"/>
<dbReference type="PROSITE" id="PS50994">
    <property type="entry name" value="INTEGRASE"/>
    <property type="match status" value="1"/>
</dbReference>
<keyword evidence="3" id="KW-1185">Reference proteome</keyword>
<proteinExistence type="predicted"/>
<organism evidence="2 3">
    <name type="scientific">Stephania cephalantha</name>
    <dbReference type="NCBI Taxonomy" id="152367"/>
    <lineage>
        <taxon>Eukaryota</taxon>
        <taxon>Viridiplantae</taxon>
        <taxon>Streptophyta</taxon>
        <taxon>Embryophyta</taxon>
        <taxon>Tracheophyta</taxon>
        <taxon>Spermatophyta</taxon>
        <taxon>Magnoliopsida</taxon>
        <taxon>Ranunculales</taxon>
        <taxon>Menispermaceae</taxon>
        <taxon>Menispermoideae</taxon>
        <taxon>Cissampelideae</taxon>
        <taxon>Stephania</taxon>
    </lineage>
</organism>
<feature type="domain" description="Integrase catalytic" evidence="1">
    <location>
        <begin position="1"/>
        <end position="116"/>
    </location>
</feature>
<comment type="caution">
    <text evidence="2">The sequence shown here is derived from an EMBL/GenBank/DDBJ whole genome shotgun (WGS) entry which is preliminary data.</text>
</comment>
<dbReference type="InterPro" id="IPR012337">
    <property type="entry name" value="RNaseH-like_sf"/>
</dbReference>
<dbReference type="GO" id="GO:0015074">
    <property type="term" value="P:DNA integration"/>
    <property type="evidence" value="ECO:0007669"/>
    <property type="project" value="InterPro"/>
</dbReference>
<name>A0AAP0HGF1_9MAGN</name>
<dbReference type="PANTHER" id="PTHR35046:SF9">
    <property type="entry name" value="RNA-DIRECTED DNA POLYMERASE"/>
    <property type="match status" value="1"/>
</dbReference>
<protein>
    <recommendedName>
        <fullName evidence="1">Integrase catalytic domain-containing protein</fullName>
    </recommendedName>
</protein>
<dbReference type="InterPro" id="IPR036397">
    <property type="entry name" value="RNaseH_sf"/>
</dbReference>